<dbReference type="AlphaFoldDB" id="K2K852"/>
<evidence type="ECO:0000313" key="2">
    <source>
        <dbReference type="Proteomes" id="UP000014115"/>
    </source>
</evidence>
<organism evidence="1 2">
    <name type="scientific">Idiomarina xiamenensis 10-D-4</name>
    <dbReference type="NCBI Taxonomy" id="740709"/>
    <lineage>
        <taxon>Bacteria</taxon>
        <taxon>Pseudomonadati</taxon>
        <taxon>Pseudomonadota</taxon>
        <taxon>Gammaproteobacteria</taxon>
        <taxon>Alteromonadales</taxon>
        <taxon>Idiomarinaceae</taxon>
        <taxon>Idiomarina</taxon>
    </lineage>
</organism>
<protein>
    <submittedName>
        <fullName evidence="1">Phosphohistidine phosphatase SixA</fullName>
    </submittedName>
</protein>
<evidence type="ECO:0000313" key="1">
    <source>
        <dbReference type="EMBL" id="EKE82752.1"/>
    </source>
</evidence>
<dbReference type="Gene3D" id="3.40.50.1240">
    <property type="entry name" value="Phosphoglycerate mutase-like"/>
    <property type="match status" value="1"/>
</dbReference>
<dbReference type="eggNOG" id="COG2062">
    <property type="taxonomic scope" value="Bacteria"/>
</dbReference>
<dbReference type="InterPro" id="IPR029033">
    <property type="entry name" value="His_PPase_superfam"/>
</dbReference>
<dbReference type="GO" id="GO:0005737">
    <property type="term" value="C:cytoplasm"/>
    <property type="evidence" value="ECO:0007669"/>
    <property type="project" value="InterPro"/>
</dbReference>
<gene>
    <name evidence="1" type="ORF">A10D4_09109</name>
</gene>
<sequence length="173" mass="18483">MKLYIMRHGEASAVAGASDADRRLTVAGEDEVDCQANVLRKALTSDATGSSTQAESLTELDCCYVSPLIRAQQTANIVLQSVPTSARVNDADVTPDSNADLFTEWLLIDLAARGAKTALVVSHMPFVSYLVRSLDSAQEPPIFSTAAIAEIELDVSTGRGRLLQMHSAAHCFS</sequence>
<dbReference type="RefSeq" id="WP_008489096.1">
    <property type="nucleotide sequence ID" value="NZ_AMRG01000011.1"/>
</dbReference>
<dbReference type="SUPFAM" id="SSF53254">
    <property type="entry name" value="Phosphoglycerate mutase-like"/>
    <property type="match status" value="1"/>
</dbReference>
<dbReference type="GO" id="GO:0101006">
    <property type="term" value="F:protein histidine phosphatase activity"/>
    <property type="evidence" value="ECO:0007669"/>
    <property type="project" value="InterPro"/>
</dbReference>
<reference evidence="1 2" key="1">
    <citation type="journal article" date="2012" name="J. Bacteriol.">
        <title>Genome Sequence of Idiomarina xiamenensis Type Strain 10-D-4.</title>
        <authorList>
            <person name="Lai Q."/>
            <person name="Wang L."/>
            <person name="Wang W."/>
            <person name="Shao Z."/>
        </authorList>
    </citation>
    <scope>NUCLEOTIDE SEQUENCE [LARGE SCALE GENOMIC DNA]</scope>
    <source>
        <strain evidence="1 2">10-D-4</strain>
    </source>
</reference>
<dbReference type="Pfam" id="PF00300">
    <property type="entry name" value="His_Phos_1"/>
    <property type="match status" value="1"/>
</dbReference>
<dbReference type="InterPro" id="IPR013078">
    <property type="entry name" value="His_Pase_superF_clade-1"/>
</dbReference>
<dbReference type="CDD" id="cd07067">
    <property type="entry name" value="HP_PGM_like"/>
    <property type="match status" value="1"/>
</dbReference>
<dbReference type="Proteomes" id="UP000014115">
    <property type="component" value="Unassembled WGS sequence"/>
</dbReference>
<dbReference type="PATRIC" id="fig|740709.3.peg.1843"/>
<dbReference type="SMART" id="SM00855">
    <property type="entry name" value="PGAM"/>
    <property type="match status" value="1"/>
</dbReference>
<accession>K2K852</accession>
<dbReference type="InterPro" id="IPR004449">
    <property type="entry name" value="SixA"/>
</dbReference>
<dbReference type="EMBL" id="AMRG01000011">
    <property type="protein sequence ID" value="EKE82752.1"/>
    <property type="molecule type" value="Genomic_DNA"/>
</dbReference>
<dbReference type="OrthoDB" id="92610at2"/>
<dbReference type="NCBIfam" id="TIGR00249">
    <property type="entry name" value="sixA"/>
    <property type="match status" value="1"/>
</dbReference>
<comment type="caution">
    <text evidence="1">The sequence shown here is derived from an EMBL/GenBank/DDBJ whole genome shotgun (WGS) entry which is preliminary data.</text>
</comment>
<dbReference type="STRING" id="740709.A10D4_09109"/>
<keyword evidence="2" id="KW-1185">Reference proteome</keyword>
<name>K2K852_9GAMM</name>
<proteinExistence type="predicted"/>